<dbReference type="AlphaFoldDB" id="A0A0E1X158"/>
<accession>A0A0E1X158</accession>
<organism evidence="1">
    <name type="scientific">Brucella pinnipedialis M292/94/1</name>
    <dbReference type="NCBI Taxonomy" id="520462"/>
    <lineage>
        <taxon>Bacteria</taxon>
        <taxon>Pseudomonadati</taxon>
        <taxon>Pseudomonadota</taxon>
        <taxon>Alphaproteobacteria</taxon>
        <taxon>Hyphomicrobiales</taxon>
        <taxon>Brucellaceae</taxon>
        <taxon>Brucella/Ochrobactrum group</taxon>
        <taxon>Brucella</taxon>
    </lineage>
</organism>
<proteinExistence type="predicted"/>
<dbReference type="Proteomes" id="UP000004659">
    <property type="component" value="Unassembled WGS sequence"/>
</dbReference>
<dbReference type="EMBL" id="EQ999546">
    <property type="protein sequence ID" value="EEZ30758.1"/>
    <property type="molecule type" value="Genomic_DNA"/>
</dbReference>
<gene>
    <name evidence="1" type="ORF">BALG_00877</name>
</gene>
<name>A0A0E1X158_9HYPH</name>
<evidence type="ECO:0000313" key="1">
    <source>
        <dbReference type="EMBL" id="EEZ30758.1"/>
    </source>
</evidence>
<sequence>MLSLTGKFMTDETVTVSVNADTSAFDRALSDLEKRSSSFGNSLNSALKGAITSGKGLEDVLRGLASSLAGTALSAGLQPLQGLTSSMMGGLLSGIRGIMPFAKGGVVSSPTYFGMGNGSLGLAGEAGAEAILPLARGSDGRLGIATGGGSKPVQVVFNMTSPDASSFRKSEAQLATMLAGAVRRGARRL</sequence>
<protein>
    <recommendedName>
        <fullName evidence="2">Phage minor tail protein H</fullName>
    </recommendedName>
</protein>
<evidence type="ECO:0008006" key="2">
    <source>
        <dbReference type="Google" id="ProtNLM"/>
    </source>
</evidence>
<dbReference type="HOGENOM" id="CLU_109775_0_0_5"/>
<reference evidence="1" key="1">
    <citation type="submission" date="2009-01" db="EMBL/GenBank/DDBJ databases">
        <title>The Genome Sequence of Brucella pinnipedialis M292/94/1.</title>
        <authorList>
            <consortium name="The Broad Institute Genome Sequencing Platform"/>
            <person name="Ward D."/>
            <person name="Young S.K."/>
            <person name="Kodira C.D."/>
            <person name="Zeng Q."/>
            <person name="Koehrsen M."/>
            <person name="Alvarado L."/>
            <person name="Berlin A."/>
            <person name="Borenstein D."/>
            <person name="Chen Z."/>
            <person name="Engels R."/>
            <person name="Freedman E."/>
            <person name="Gellesch M."/>
            <person name="Goldberg J."/>
            <person name="Griggs A."/>
            <person name="Gujja S."/>
            <person name="Heiman D."/>
            <person name="Hepburn T."/>
            <person name="Howarth C."/>
            <person name="Jen D."/>
            <person name="Larson L."/>
            <person name="Lewis B."/>
            <person name="Mehta T."/>
            <person name="Park D."/>
            <person name="Pearson M."/>
            <person name="Roberts A."/>
            <person name="Saif S."/>
            <person name="Shea T."/>
            <person name="Shenoy N."/>
            <person name="Sisk P."/>
            <person name="Stolte C."/>
            <person name="Sykes S."/>
            <person name="Walk T."/>
            <person name="White J."/>
            <person name="Yandava C."/>
            <person name="Whatmore A.M."/>
            <person name="Perrett L.L."/>
            <person name="O'Callaghan D."/>
            <person name="Nusbaum C."/>
            <person name="Galagan J."/>
            <person name="Birren B."/>
        </authorList>
    </citation>
    <scope>NUCLEOTIDE SEQUENCE [LARGE SCALE GENOMIC DNA]</scope>
    <source>
        <strain evidence="1">M292/94/1</strain>
    </source>
</reference>